<dbReference type="Pfam" id="PF13231">
    <property type="entry name" value="PMT_2"/>
    <property type="match status" value="1"/>
</dbReference>
<feature type="transmembrane region" description="Helical" evidence="8">
    <location>
        <begin position="184"/>
        <end position="199"/>
    </location>
</feature>
<keyword evidence="6 8" id="KW-1133">Transmembrane helix</keyword>
<evidence type="ECO:0000313" key="10">
    <source>
        <dbReference type="EMBL" id="CAA6813203.1"/>
    </source>
</evidence>
<keyword evidence="4 10" id="KW-0808">Transferase</keyword>
<feature type="transmembrane region" description="Helical" evidence="8">
    <location>
        <begin position="281"/>
        <end position="299"/>
    </location>
</feature>
<dbReference type="GO" id="GO:0016763">
    <property type="term" value="F:pentosyltransferase activity"/>
    <property type="evidence" value="ECO:0007669"/>
    <property type="project" value="TreeGrafter"/>
</dbReference>
<feature type="transmembrane region" description="Helical" evidence="8">
    <location>
        <begin position="412"/>
        <end position="430"/>
    </location>
</feature>
<feature type="transmembrane region" description="Helical" evidence="8">
    <location>
        <begin position="369"/>
        <end position="385"/>
    </location>
</feature>
<feature type="transmembrane region" description="Helical" evidence="8">
    <location>
        <begin position="311"/>
        <end position="330"/>
    </location>
</feature>
<feature type="transmembrane region" description="Helical" evidence="8">
    <location>
        <begin position="342"/>
        <end position="362"/>
    </location>
</feature>
<dbReference type="InterPro" id="IPR050297">
    <property type="entry name" value="LipidA_mod_glycosyltrf_83"/>
</dbReference>
<feature type="transmembrane region" description="Helical" evidence="8">
    <location>
        <begin position="133"/>
        <end position="151"/>
    </location>
</feature>
<proteinExistence type="predicted"/>
<evidence type="ECO:0000256" key="3">
    <source>
        <dbReference type="ARBA" id="ARBA00022676"/>
    </source>
</evidence>
<evidence type="ECO:0000256" key="1">
    <source>
        <dbReference type="ARBA" id="ARBA00004651"/>
    </source>
</evidence>
<gene>
    <name evidence="10" type="ORF">HELGO_WM39579</name>
</gene>
<keyword evidence="7 8" id="KW-0472">Membrane</keyword>
<evidence type="ECO:0000256" key="7">
    <source>
        <dbReference type="ARBA" id="ARBA00023136"/>
    </source>
</evidence>
<keyword evidence="3" id="KW-0328">Glycosyltransferase</keyword>
<evidence type="ECO:0000256" key="6">
    <source>
        <dbReference type="ARBA" id="ARBA00022989"/>
    </source>
</evidence>
<dbReference type="AlphaFoldDB" id="A0A6S6T3B4"/>
<comment type="subcellular location">
    <subcellularLocation>
        <location evidence="1">Cell membrane</location>
        <topology evidence="1">Multi-pass membrane protein</topology>
    </subcellularLocation>
</comment>
<dbReference type="GO" id="GO:0009103">
    <property type="term" value="P:lipopolysaccharide biosynthetic process"/>
    <property type="evidence" value="ECO:0007669"/>
    <property type="project" value="UniProtKB-ARBA"/>
</dbReference>
<feature type="domain" description="Glycosyltransferase RgtA/B/C/D-like" evidence="9">
    <location>
        <begin position="72"/>
        <end position="213"/>
    </location>
</feature>
<evidence type="ECO:0000256" key="4">
    <source>
        <dbReference type="ARBA" id="ARBA00022679"/>
    </source>
</evidence>
<feature type="transmembrane region" description="Helical" evidence="8">
    <location>
        <begin position="12"/>
        <end position="30"/>
    </location>
</feature>
<keyword evidence="5 8" id="KW-0812">Transmembrane</keyword>
<accession>A0A6S6T3B4</accession>
<dbReference type="PANTHER" id="PTHR33908:SF11">
    <property type="entry name" value="MEMBRANE PROTEIN"/>
    <property type="match status" value="1"/>
</dbReference>
<feature type="transmembrane region" description="Helical" evidence="8">
    <location>
        <begin position="206"/>
        <end position="228"/>
    </location>
</feature>
<organism evidence="10">
    <name type="scientific">uncultured Aureispira sp</name>
    <dbReference type="NCBI Taxonomy" id="1331704"/>
    <lineage>
        <taxon>Bacteria</taxon>
        <taxon>Pseudomonadati</taxon>
        <taxon>Bacteroidota</taxon>
        <taxon>Saprospiria</taxon>
        <taxon>Saprospirales</taxon>
        <taxon>Saprospiraceae</taxon>
        <taxon>Aureispira</taxon>
        <taxon>environmental samples</taxon>
    </lineage>
</organism>
<dbReference type="GO" id="GO:0005886">
    <property type="term" value="C:plasma membrane"/>
    <property type="evidence" value="ECO:0007669"/>
    <property type="project" value="UniProtKB-SubCell"/>
</dbReference>
<reference evidence="10" key="1">
    <citation type="submission" date="2020-01" db="EMBL/GenBank/DDBJ databases">
        <authorList>
            <person name="Meier V. D."/>
            <person name="Meier V D."/>
        </authorList>
    </citation>
    <scope>NUCLEOTIDE SEQUENCE</scope>
    <source>
        <strain evidence="10">HLG_WM_MAG_10</strain>
    </source>
</reference>
<protein>
    <submittedName>
        <fullName evidence="10">Glycosyl transferase family protein</fullName>
    </submittedName>
</protein>
<sequence>MNKLPLHKDIRLYTFLGIIAFLFVHHYAGYFGHYGFDDIMGYGYYGKKWADGQLFFLNEDFFSYRWGFISLTGLFYALFGVNDDASAITSSLVLLLTVLLVFKVLKREARIVGVLAVLIYALDNWTMYYSDKLMPDTSVALATFAAFALIYTHHFEEKGTKSFKYALLLSLVLIWAYITKQSVLLLFPVFFLLLIIDVLQKRHRPFWIYTALCCIGMGLLYLFGIYLLTGDPFARFHAVEAGLDDNLGAGRSFSFCNYATQPWAVLWHRISYEMLDKFMKTGMVISLMLAVPAVLSHRFRDFITFKTAKAYWGLVLVLSVLSSNFMTTSYKAYLPICPDIRHFLFLVPIAAVVAAPTLCAFAQKKEKKLAFILISTLVFALATYAEVGNFEWVYLAIMGLVMLRSVLPNRNFIAGGFLFGITLAALAPIVSSMQTANKHSYVEQRAVIYNYLKDKKEPSIVLTNVIQKHFGQYLLEFNEHGPVQFYDYGALAELEFSDQTAVYVLVNGATRYMSNFSYDNLPRCIRDCYENKRPASIEVVYETKEVALYRLHNAQLLKQD</sequence>
<feature type="transmembrane region" description="Helical" evidence="8">
    <location>
        <begin position="163"/>
        <end position="178"/>
    </location>
</feature>
<evidence type="ECO:0000256" key="5">
    <source>
        <dbReference type="ARBA" id="ARBA00022692"/>
    </source>
</evidence>
<dbReference type="PANTHER" id="PTHR33908">
    <property type="entry name" value="MANNOSYLTRANSFERASE YKCB-RELATED"/>
    <property type="match status" value="1"/>
</dbReference>
<name>A0A6S6T3B4_9BACT</name>
<dbReference type="EMBL" id="CACVAQ010000197">
    <property type="protein sequence ID" value="CAA6813203.1"/>
    <property type="molecule type" value="Genomic_DNA"/>
</dbReference>
<evidence type="ECO:0000259" key="9">
    <source>
        <dbReference type="Pfam" id="PF13231"/>
    </source>
</evidence>
<feature type="transmembrane region" description="Helical" evidence="8">
    <location>
        <begin position="109"/>
        <end position="127"/>
    </location>
</feature>
<keyword evidence="2" id="KW-1003">Cell membrane</keyword>
<feature type="transmembrane region" description="Helical" evidence="8">
    <location>
        <begin position="85"/>
        <end position="102"/>
    </location>
</feature>
<dbReference type="InterPro" id="IPR038731">
    <property type="entry name" value="RgtA/B/C-like"/>
</dbReference>
<evidence type="ECO:0000256" key="2">
    <source>
        <dbReference type="ARBA" id="ARBA00022475"/>
    </source>
</evidence>
<evidence type="ECO:0000256" key="8">
    <source>
        <dbReference type="SAM" id="Phobius"/>
    </source>
</evidence>